<dbReference type="Pfam" id="PF00497">
    <property type="entry name" value="SBP_bac_3"/>
    <property type="match status" value="1"/>
</dbReference>
<dbReference type="SMART" id="SM00062">
    <property type="entry name" value="PBPb"/>
    <property type="match status" value="1"/>
</dbReference>
<evidence type="ECO:0000256" key="4">
    <source>
        <dbReference type="RuleBase" id="RU003744"/>
    </source>
</evidence>
<dbReference type="SUPFAM" id="SSF53850">
    <property type="entry name" value="Periplasmic binding protein-like II"/>
    <property type="match status" value="1"/>
</dbReference>
<dbReference type="GO" id="GO:0006865">
    <property type="term" value="P:amino acid transport"/>
    <property type="evidence" value="ECO:0007669"/>
    <property type="project" value="TreeGrafter"/>
</dbReference>
<feature type="domain" description="Solute-binding protein family 3/N-terminal" evidence="5">
    <location>
        <begin position="58"/>
        <end position="281"/>
    </location>
</feature>
<dbReference type="AlphaFoldDB" id="A0A5R9EFE3"/>
<gene>
    <name evidence="6" type="ORF">FEF34_37170</name>
</gene>
<comment type="similarity">
    <text evidence="1 4">Belongs to the bacterial solute-binding protein 3 family.</text>
</comment>
<comment type="caution">
    <text evidence="6">The sequence shown here is derived from an EMBL/GenBank/DDBJ whole genome shotgun (WGS) entry which is preliminary data.</text>
</comment>
<dbReference type="PROSITE" id="PS01039">
    <property type="entry name" value="SBP_BACTERIAL_3"/>
    <property type="match status" value="1"/>
</dbReference>
<dbReference type="RefSeq" id="WP_138057086.1">
    <property type="nucleotide sequence ID" value="NZ_VAWE01000001.1"/>
</dbReference>
<dbReference type="PANTHER" id="PTHR30085">
    <property type="entry name" value="AMINO ACID ABC TRANSPORTER PERMEASE"/>
    <property type="match status" value="1"/>
</dbReference>
<dbReference type="GO" id="GO:0005576">
    <property type="term" value="C:extracellular region"/>
    <property type="evidence" value="ECO:0007669"/>
    <property type="project" value="TreeGrafter"/>
</dbReference>
<dbReference type="PROSITE" id="PS51257">
    <property type="entry name" value="PROKAR_LIPOPROTEIN"/>
    <property type="match status" value="1"/>
</dbReference>
<dbReference type="InterPro" id="IPR051455">
    <property type="entry name" value="Bact_solute-bind_prot3"/>
</dbReference>
<name>A0A5R9EFE3_9ACTN</name>
<dbReference type="GO" id="GO:0030288">
    <property type="term" value="C:outer membrane-bounded periplasmic space"/>
    <property type="evidence" value="ECO:0007669"/>
    <property type="project" value="TreeGrafter"/>
</dbReference>
<evidence type="ECO:0000313" key="7">
    <source>
        <dbReference type="Proteomes" id="UP000305921"/>
    </source>
</evidence>
<dbReference type="PANTHER" id="PTHR30085:SF6">
    <property type="entry name" value="ABC TRANSPORTER GLUTAMINE-BINDING PROTEIN GLNH"/>
    <property type="match status" value="1"/>
</dbReference>
<dbReference type="Gene3D" id="3.40.190.10">
    <property type="entry name" value="Periplasmic binding protein-like II"/>
    <property type="match status" value="2"/>
</dbReference>
<proteinExistence type="inferred from homology"/>
<dbReference type="InterPro" id="IPR001638">
    <property type="entry name" value="Solute-binding_3/MltF_N"/>
</dbReference>
<evidence type="ECO:0000313" key="6">
    <source>
        <dbReference type="EMBL" id="TLQ47807.1"/>
    </source>
</evidence>
<dbReference type="EMBL" id="VAWE01000001">
    <property type="protein sequence ID" value="TLQ47807.1"/>
    <property type="molecule type" value="Genomic_DNA"/>
</dbReference>
<sequence>MRYRKSVAVGILCILPTTSSCGSDDDTGGRASGLPAYPVTPEVMVDSPVFKRAKREGKIVIGSKDDQPFLASVDANGDRSGFDIEVARMVAADLGFSADQIEFRTVRSDSREEAIARGDVDLYVGTYTMNAERMKKVDFAGPYHLAGADLLVRMTEMQIDGPQALKGKKVCSVSGSTPLQEIRKPNYGAIAVELQSYPECVRQLLDEKVDAVTTDDAILMGYAAQHLLKIRVVGAPFTKEPYGIGMKKGDRALRDAVNDALEVHRDNGDIEEAFLATLGRSGSSYGTPPPLQRYP</sequence>
<dbReference type="OrthoDB" id="9807888at2"/>
<accession>A0A5R9EFE3</accession>
<reference evidence="6 7" key="1">
    <citation type="submission" date="2019-05" db="EMBL/GenBank/DDBJ databases">
        <title>Streptomyces marianii sp. nov., a novel marine actinomycete from southern coast of India.</title>
        <authorList>
            <person name="Iniyan A.M."/>
            <person name="Wink J."/>
            <person name="Ramprasad E."/>
            <person name="Ramana C.V."/>
            <person name="Bunk B."/>
            <person name="Sproer C."/>
            <person name="Joseph F.-J.R.S."/>
            <person name="Vincent S.G.P."/>
        </authorList>
    </citation>
    <scope>NUCLEOTIDE SEQUENCE [LARGE SCALE GENOMIC DNA]</scope>
    <source>
        <strain evidence="6 7">ICN19</strain>
    </source>
</reference>
<dbReference type="InterPro" id="IPR018313">
    <property type="entry name" value="SBP_3_CS"/>
</dbReference>
<keyword evidence="2" id="KW-0813">Transport</keyword>
<evidence type="ECO:0000256" key="3">
    <source>
        <dbReference type="ARBA" id="ARBA00022729"/>
    </source>
</evidence>
<evidence type="ECO:0000259" key="5">
    <source>
        <dbReference type="SMART" id="SM00062"/>
    </source>
</evidence>
<evidence type="ECO:0000256" key="2">
    <source>
        <dbReference type="ARBA" id="ARBA00022448"/>
    </source>
</evidence>
<protein>
    <submittedName>
        <fullName evidence="6">Glutamate ABC transporter substrate-binding protein</fullName>
    </submittedName>
</protein>
<dbReference type="CDD" id="cd13690">
    <property type="entry name" value="PBP2_GluB"/>
    <property type="match status" value="1"/>
</dbReference>
<keyword evidence="3" id="KW-0732">Signal</keyword>
<organism evidence="6 7">
    <name type="scientific">Streptomyces marianii</name>
    <dbReference type="NCBI Taxonomy" id="1817406"/>
    <lineage>
        <taxon>Bacteria</taxon>
        <taxon>Bacillati</taxon>
        <taxon>Actinomycetota</taxon>
        <taxon>Actinomycetes</taxon>
        <taxon>Kitasatosporales</taxon>
        <taxon>Streptomycetaceae</taxon>
        <taxon>Streptomyces</taxon>
    </lineage>
</organism>
<dbReference type="Proteomes" id="UP000305921">
    <property type="component" value="Unassembled WGS sequence"/>
</dbReference>
<evidence type="ECO:0000256" key="1">
    <source>
        <dbReference type="ARBA" id="ARBA00010333"/>
    </source>
</evidence>
<keyword evidence="7" id="KW-1185">Reference proteome</keyword>